<name>A0A7J6FL28_CANSA</name>
<reference evidence="6 7" key="1">
    <citation type="journal article" date="2020" name="bioRxiv">
        <title>Sequence and annotation of 42 cannabis genomes reveals extensive copy number variation in cannabinoid synthesis and pathogen resistance genes.</title>
        <authorList>
            <person name="Mckernan K.J."/>
            <person name="Helbert Y."/>
            <person name="Kane L.T."/>
            <person name="Ebling H."/>
            <person name="Zhang L."/>
            <person name="Liu B."/>
            <person name="Eaton Z."/>
            <person name="Mclaughlin S."/>
            <person name="Kingan S."/>
            <person name="Baybayan P."/>
            <person name="Concepcion G."/>
            <person name="Jordan M."/>
            <person name="Riva A."/>
            <person name="Barbazuk W."/>
            <person name="Harkins T."/>
        </authorList>
    </citation>
    <scope>NUCLEOTIDE SEQUENCE [LARGE SCALE GENOMIC DNA]</scope>
    <source>
        <strain evidence="7">cv. Jamaican Lion 4</strain>
        <tissue evidence="6">Leaf</tissue>
    </source>
</reference>
<dbReference type="SUPFAM" id="SSF51445">
    <property type="entry name" value="(Trans)glycosidases"/>
    <property type="match status" value="1"/>
</dbReference>
<organism evidence="6 7">
    <name type="scientific">Cannabis sativa</name>
    <name type="common">Hemp</name>
    <name type="synonym">Marijuana</name>
    <dbReference type="NCBI Taxonomy" id="3483"/>
    <lineage>
        <taxon>Eukaryota</taxon>
        <taxon>Viridiplantae</taxon>
        <taxon>Streptophyta</taxon>
        <taxon>Embryophyta</taxon>
        <taxon>Tracheophyta</taxon>
        <taxon>Spermatophyta</taxon>
        <taxon>Magnoliopsida</taxon>
        <taxon>eudicotyledons</taxon>
        <taxon>Gunneridae</taxon>
        <taxon>Pentapetalae</taxon>
        <taxon>rosids</taxon>
        <taxon>fabids</taxon>
        <taxon>Rosales</taxon>
        <taxon>Cannabaceae</taxon>
        <taxon>Cannabis</taxon>
    </lineage>
</organism>
<evidence type="ECO:0000256" key="3">
    <source>
        <dbReference type="ARBA" id="ARBA00023295"/>
    </source>
</evidence>
<dbReference type="AlphaFoldDB" id="A0A7J6FL28"/>
<dbReference type="Pfam" id="PF00150">
    <property type="entry name" value="Cellulase"/>
    <property type="match status" value="1"/>
</dbReference>
<proteinExistence type="inferred from homology"/>
<dbReference type="EMBL" id="JAATIP010000117">
    <property type="protein sequence ID" value="KAF4370579.1"/>
    <property type="molecule type" value="Genomic_DNA"/>
</dbReference>
<gene>
    <name evidence="6" type="ORF">F8388_020165</name>
</gene>
<dbReference type="GO" id="GO:0000272">
    <property type="term" value="P:polysaccharide catabolic process"/>
    <property type="evidence" value="ECO:0007669"/>
    <property type="project" value="InterPro"/>
</dbReference>
<comment type="caution">
    <text evidence="6">The sequence shown here is derived from an EMBL/GenBank/DDBJ whole genome shotgun (WGS) entry which is preliminary data.</text>
</comment>
<dbReference type="PANTHER" id="PTHR31263:SF44">
    <property type="entry name" value="OS04G0481200 PROTEIN"/>
    <property type="match status" value="1"/>
</dbReference>
<evidence type="ECO:0000256" key="4">
    <source>
        <dbReference type="RuleBase" id="RU361153"/>
    </source>
</evidence>
<dbReference type="Proteomes" id="UP000525078">
    <property type="component" value="Unassembled WGS sequence"/>
</dbReference>
<evidence type="ECO:0000256" key="1">
    <source>
        <dbReference type="ARBA" id="ARBA00005641"/>
    </source>
</evidence>
<keyword evidence="2 4" id="KW-0378">Hydrolase</keyword>
<feature type="domain" description="Glycoside hydrolase family 5" evidence="5">
    <location>
        <begin position="77"/>
        <end position="202"/>
    </location>
</feature>
<dbReference type="Gene3D" id="3.20.20.80">
    <property type="entry name" value="Glycosidases"/>
    <property type="match status" value="2"/>
</dbReference>
<sequence length="482" mass="53527">MFKLLDEITPLTIIVFFVFDGEYALIRPPTGHRVKLACVNWASHLDAVVPEGLSKQPIEAIAAQISSLGYNCVHLNWPTYLVTNDALASLTVRDSFKSLGLTQAIAGVEANNPSIIDSSLFEAFKAVVSALGDKNVMVILDNHVSKPSWCCSDSDGNGFFGDIYFDPNVWIKGLTRMAILFKGVSNVVGISLRNELRGPKQNVKLTFSGKLVFEVHWYAFFDGKAWESGNVNQVCKTVVQNMKGISLFLLDQGFPIFVSEFGVDQRGINENDNRYLNCFLATAAQLDFDWGQWTVVGSYYYREGVVGMSEYYGVLNDDWSGARNSSLVQKISSIQYPFQGPGLSEVRKHKVIFHPATGLCVVKKSLLEPLTLGPCSASDYWYHSHEKKLTIKGAFCLQAVELGKRTQLSIQCTDSDSRWEPTSDSRLQLSTKTSSGDSVCLEVDSSKNIITNTCKCLRGKHSCDPSTQWFILVDSTRKPRLI</sequence>
<accession>A0A7J6FL28</accession>
<dbReference type="InterPro" id="IPR001547">
    <property type="entry name" value="Glyco_hydro_5"/>
</dbReference>
<dbReference type="PANTHER" id="PTHR31263">
    <property type="entry name" value="CELLULASE FAMILY PROTEIN (AFU_ORTHOLOGUE AFUA_5G14560)"/>
    <property type="match status" value="1"/>
</dbReference>
<comment type="similarity">
    <text evidence="1 4">Belongs to the glycosyl hydrolase 5 (cellulase A) family.</text>
</comment>
<protein>
    <recommendedName>
        <fullName evidence="5">Glycoside hydrolase family 5 domain-containing protein</fullName>
    </recommendedName>
</protein>
<evidence type="ECO:0000259" key="5">
    <source>
        <dbReference type="Pfam" id="PF00150"/>
    </source>
</evidence>
<dbReference type="InterPro" id="IPR017853">
    <property type="entry name" value="GH"/>
</dbReference>
<dbReference type="GO" id="GO:0004553">
    <property type="term" value="F:hydrolase activity, hydrolyzing O-glycosyl compounds"/>
    <property type="evidence" value="ECO:0007669"/>
    <property type="project" value="InterPro"/>
</dbReference>
<dbReference type="InterPro" id="IPR035992">
    <property type="entry name" value="Ricin_B-like_lectins"/>
</dbReference>
<keyword evidence="3 4" id="KW-0326">Glycosidase</keyword>
<evidence type="ECO:0000313" key="7">
    <source>
        <dbReference type="Proteomes" id="UP000525078"/>
    </source>
</evidence>
<dbReference type="SUPFAM" id="SSF50370">
    <property type="entry name" value="Ricin B-like lectins"/>
    <property type="match status" value="1"/>
</dbReference>
<evidence type="ECO:0000256" key="2">
    <source>
        <dbReference type="ARBA" id="ARBA00022801"/>
    </source>
</evidence>
<evidence type="ECO:0000313" key="6">
    <source>
        <dbReference type="EMBL" id="KAF4370579.1"/>
    </source>
</evidence>